<evidence type="ECO:0000313" key="3">
    <source>
        <dbReference type="EMBL" id="SPC94930.1"/>
    </source>
</evidence>
<name>A0A2N9G6A5_FAGSY</name>
<dbReference type="Pfam" id="PF03469">
    <property type="entry name" value="XH"/>
    <property type="match status" value="1"/>
</dbReference>
<dbReference type="PANTHER" id="PTHR21596">
    <property type="entry name" value="RIBONUCLEASE P SUBUNIT P38"/>
    <property type="match status" value="1"/>
</dbReference>
<reference evidence="3" key="1">
    <citation type="submission" date="2018-02" db="EMBL/GenBank/DDBJ databases">
        <authorList>
            <person name="Cohen D.B."/>
            <person name="Kent A.D."/>
        </authorList>
    </citation>
    <scope>NUCLEOTIDE SEQUENCE</scope>
</reference>
<dbReference type="EMBL" id="OIVN01001524">
    <property type="protein sequence ID" value="SPC94930.1"/>
    <property type="molecule type" value="Genomic_DNA"/>
</dbReference>
<feature type="coiled-coil region" evidence="1">
    <location>
        <begin position="5"/>
        <end position="166"/>
    </location>
</feature>
<organism evidence="3">
    <name type="scientific">Fagus sylvatica</name>
    <name type="common">Beechnut</name>
    <dbReference type="NCBI Taxonomy" id="28930"/>
    <lineage>
        <taxon>Eukaryota</taxon>
        <taxon>Viridiplantae</taxon>
        <taxon>Streptophyta</taxon>
        <taxon>Embryophyta</taxon>
        <taxon>Tracheophyta</taxon>
        <taxon>Spermatophyta</taxon>
        <taxon>Magnoliopsida</taxon>
        <taxon>eudicotyledons</taxon>
        <taxon>Gunneridae</taxon>
        <taxon>Pentapetalae</taxon>
        <taxon>rosids</taxon>
        <taxon>fabids</taxon>
        <taxon>Fagales</taxon>
        <taxon>Fagaceae</taxon>
        <taxon>Fagus</taxon>
    </lineage>
</organism>
<feature type="domain" description="Factor of DNA methylation 1-5/IDN2" evidence="2">
    <location>
        <begin position="179"/>
        <end position="308"/>
    </location>
</feature>
<evidence type="ECO:0000259" key="2">
    <source>
        <dbReference type="Pfam" id="PF03469"/>
    </source>
</evidence>
<protein>
    <recommendedName>
        <fullName evidence="2">Factor of DNA methylation 1-5/IDN2 domain-containing protein</fullName>
    </recommendedName>
</protein>
<accession>A0A2N9G6A5</accession>
<proteinExistence type="predicted"/>
<dbReference type="PANTHER" id="PTHR21596:SF65">
    <property type="entry name" value="PROTEIN INVOLVED IN DE NOVO 2-RELATED"/>
    <property type="match status" value="1"/>
</dbReference>
<dbReference type="InterPro" id="IPR045177">
    <property type="entry name" value="FDM1-5/IDN2"/>
</dbReference>
<dbReference type="InterPro" id="IPR005379">
    <property type="entry name" value="FDM1-5/IDN2_XH"/>
</dbReference>
<gene>
    <name evidence="3" type="ORF">FSB_LOCUS22812</name>
</gene>
<keyword evidence="1" id="KW-0175">Coiled coil</keyword>
<evidence type="ECO:0000256" key="1">
    <source>
        <dbReference type="SAM" id="Coils"/>
    </source>
</evidence>
<sequence>MAEGEEKLHARIIELEKKLDDAKERLDLGEDQMEKSLKIVLRFAEDKVKENGKLQSRVSELEKKLDHVKQAWDSVEEVDMEVKKKMQAIELALKFKEEALAEMAALNQNLIAKERKSSDELQAVCKKLIDKEEELENMEAYTQSLIVKERATNDELQEVRMELINNLGKFDSRASIRIKRMGELDFKTFHSTAKRKYSGQEACDKAAELCSIWEDYLRDPSWCPFKIVMGKEYVEIIDEEDERLKGLKDEYGEELYEAVTTALKEMNEYCPSGRYAISELWNYEEGRKASLKEVVSYILKQWKKPKRKRN</sequence>
<dbReference type="AlphaFoldDB" id="A0A2N9G6A5"/>
<dbReference type="GO" id="GO:0080188">
    <property type="term" value="P:gene silencing by siRNA-directed DNA methylation"/>
    <property type="evidence" value="ECO:0007669"/>
    <property type="project" value="InterPro"/>
</dbReference>